<evidence type="ECO:0000313" key="1">
    <source>
        <dbReference type="EMBL" id="KAG5458988.1"/>
    </source>
</evidence>
<comment type="caution">
    <text evidence="1">The sequence shown here is derived from an EMBL/GenBank/DDBJ whole genome shotgun (WGS) entry which is preliminary data.</text>
</comment>
<reference evidence="1 2" key="1">
    <citation type="journal article" name="Sci. Rep.">
        <title>Genome-scale phylogenetic analyses confirm Olpidium as the closest living zoosporic fungus to the non-flagellated, terrestrial fungi.</title>
        <authorList>
            <person name="Chang Y."/>
            <person name="Rochon D."/>
            <person name="Sekimoto S."/>
            <person name="Wang Y."/>
            <person name="Chovatia M."/>
            <person name="Sandor L."/>
            <person name="Salamov A."/>
            <person name="Grigoriev I.V."/>
            <person name="Stajich J.E."/>
            <person name="Spatafora J.W."/>
        </authorList>
    </citation>
    <scope>NUCLEOTIDE SEQUENCE [LARGE SCALE GENOMIC DNA]</scope>
    <source>
        <strain evidence="1">S191</strain>
    </source>
</reference>
<dbReference type="EMBL" id="JAEFCI010007557">
    <property type="protein sequence ID" value="KAG5458988.1"/>
    <property type="molecule type" value="Genomic_DNA"/>
</dbReference>
<dbReference type="Proteomes" id="UP000673691">
    <property type="component" value="Unassembled WGS sequence"/>
</dbReference>
<proteinExistence type="predicted"/>
<feature type="non-terminal residue" evidence="1">
    <location>
        <position position="131"/>
    </location>
</feature>
<organism evidence="1 2">
    <name type="scientific">Olpidium bornovanus</name>
    <dbReference type="NCBI Taxonomy" id="278681"/>
    <lineage>
        <taxon>Eukaryota</taxon>
        <taxon>Fungi</taxon>
        <taxon>Fungi incertae sedis</taxon>
        <taxon>Olpidiomycota</taxon>
        <taxon>Olpidiomycotina</taxon>
        <taxon>Olpidiomycetes</taxon>
        <taxon>Olpidiales</taxon>
        <taxon>Olpidiaceae</taxon>
        <taxon>Olpidium</taxon>
    </lineage>
</organism>
<gene>
    <name evidence="1" type="ORF">BJ554DRAFT_691</name>
</gene>
<evidence type="ECO:0000313" key="2">
    <source>
        <dbReference type="Proteomes" id="UP000673691"/>
    </source>
</evidence>
<keyword evidence="2" id="KW-1185">Reference proteome</keyword>
<sequence>MAAALQGSSANLAANRSVANIVDGAAGAAAVAAAPGAPPAGPGAAAAAAATAAQTADKKKAGASTNFVEKKRGTLDVRHRYLLERFAALVDEKPAALENSLLHGNKLDLVNAFFAEDGPRRILFCWQSQNK</sequence>
<dbReference type="AlphaFoldDB" id="A0A8H7ZTZ5"/>
<name>A0A8H7ZTZ5_9FUNG</name>
<accession>A0A8H7ZTZ5</accession>
<protein>
    <submittedName>
        <fullName evidence="1">Uncharacterized protein</fullName>
    </submittedName>
</protein>
<dbReference type="OrthoDB" id="424310at2759"/>